<protein>
    <recommendedName>
        <fullName evidence="1">NAD(P)-binding domain-containing protein</fullName>
    </recommendedName>
</protein>
<dbReference type="Pfam" id="PF13460">
    <property type="entry name" value="NAD_binding_10"/>
    <property type="match status" value="1"/>
</dbReference>
<feature type="domain" description="NAD(P)-binding" evidence="1">
    <location>
        <begin position="18"/>
        <end position="184"/>
    </location>
</feature>
<dbReference type="Gene3D" id="3.40.50.720">
    <property type="entry name" value="NAD(P)-binding Rossmann-like Domain"/>
    <property type="match status" value="1"/>
</dbReference>
<dbReference type="Gene3D" id="3.90.25.10">
    <property type="entry name" value="UDP-galactose 4-epimerase, domain 1"/>
    <property type="match status" value="1"/>
</dbReference>
<name>A0A101NQB6_9ACTN</name>
<dbReference type="PANTHER" id="PTHR43162:SF1">
    <property type="entry name" value="PRESTALK A DIFFERENTIATION PROTEIN A"/>
    <property type="match status" value="1"/>
</dbReference>
<keyword evidence="3" id="KW-1185">Reference proteome</keyword>
<comment type="caution">
    <text evidence="2">The sequence shown here is derived from an EMBL/GenBank/DDBJ whole genome shotgun (WGS) entry which is preliminary data.</text>
</comment>
<evidence type="ECO:0000313" key="2">
    <source>
        <dbReference type="EMBL" id="KUM97421.1"/>
    </source>
</evidence>
<organism evidence="2 3">
    <name type="scientific">Streptomyces cellostaticus</name>
    <dbReference type="NCBI Taxonomy" id="67285"/>
    <lineage>
        <taxon>Bacteria</taxon>
        <taxon>Bacillati</taxon>
        <taxon>Actinomycetota</taxon>
        <taxon>Actinomycetes</taxon>
        <taxon>Kitasatosporales</taxon>
        <taxon>Streptomycetaceae</taxon>
        <taxon>Streptomyces</taxon>
    </lineage>
</organism>
<dbReference type="InterPro" id="IPR016040">
    <property type="entry name" value="NAD(P)-bd_dom"/>
</dbReference>
<gene>
    <name evidence="2" type="ORF">AQI88_07470</name>
</gene>
<reference evidence="2 3" key="1">
    <citation type="submission" date="2015-10" db="EMBL/GenBank/DDBJ databases">
        <title>Draft genome sequence of Streptomyces cellostaticus DSM 40189, type strain for the species Streptomyces cellostaticus.</title>
        <authorList>
            <person name="Ruckert C."/>
            <person name="Winkler A."/>
            <person name="Kalinowski J."/>
            <person name="Kampfer P."/>
            <person name="Glaeser S."/>
        </authorList>
    </citation>
    <scope>NUCLEOTIDE SEQUENCE [LARGE SCALE GENOMIC DNA]</scope>
    <source>
        <strain evidence="2 3">DSM 40189</strain>
    </source>
</reference>
<dbReference type="Proteomes" id="UP000054241">
    <property type="component" value="Unassembled WGS sequence"/>
</dbReference>
<accession>A0A101NQB6</accession>
<dbReference type="SUPFAM" id="SSF51735">
    <property type="entry name" value="NAD(P)-binding Rossmann-fold domains"/>
    <property type="match status" value="1"/>
</dbReference>
<dbReference type="STRING" id="67285.AQI88_07470"/>
<dbReference type="AlphaFoldDB" id="A0A101NQB6"/>
<evidence type="ECO:0000259" key="1">
    <source>
        <dbReference type="Pfam" id="PF13460"/>
    </source>
</evidence>
<proteinExistence type="predicted"/>
<evidence type="ECO:0000313" key="3">
    <source>
        <dbReference type="Proteomes" id="UP000054241"/>
    </source>
</evidence>
<dbReference type="InterPro" id="IPR036291">
    <property type="entry name" value="NAD(P)-bd_dom_sf"/>
</dbReference>
<dbReference type="EMBL" id="LMWL01000010">
    <property type="protein sequence ID" value="KUM97421.1"/>
    <property type="molecule type" value="Genomic_DNA"/>
</dbReference>
<dbReference type="InterPro" id="IPR051604">
    <property type="entry name" value="Ergot_Alk_Oxidoreductase"/>
</dbReference>
<dbReference type="PANTHER" id="PTHR43162">
    <property type="match status" value="1"/>
</dbReference>
<sequence length="287" mass="30659">MHCTPACAGATPTPPKNGTALLTRLHADGVAARAAYRDPHTTAQVIESGGQAVTLDMAMPDTIGPALDGIEAVFLLGATGPAQTTHELNILEAVRAVGVRVVKLSVWRADEGLSPIARLHQPVEQSLVTSDVAWTILRPNFYLQNFLRQPSIREAREFSLPLITAPISFIDSGDIARVAARVLTTDGHDGCVYDLTGPKALTYAEAAEEFSDVLGKPVRYVGLPDDEARAAMLGRGMPEFYVDALIGVARAYRDGGAETVTSTVADLTGRAALGFADFVRQNRNFFD</sequence>